<comment type="caution">
    <text evidence="1">The sequence shown here is derived from an EMBL/GenBank/DDBJ whole genome shotgun (WGS) entry which is preliminary data.</text>
</comment>
<gene>
    <name evidence="1" type="ORF">AVEN_168895_1</name>
</gene>
<proteinExistence type="predicted"/>
<reference evidence="1 2" key="1">
    <citation type="journal article" date="2019" name="Sci. Rep.">
        <title>Orb-weaving spider Araneus ventricosus genome elucidates the spidroin gene catalogue.</title>
        <authorList>
            <person name="Kono N."/>
            <person name="Nakamura H."/>
            <person name="Ohtoshi R."/>
            <person name="Moran D.A.P."/>
            <person name="Shinohara A."/>
            <person name="Yoshida Y."/>
            <person name="Fujiwara M."/>
            <person name="Mori M."/>
            <person name="Tomita M."/>
            <person name="Arakawa K."/>
        </authorList>
    </citation>
    <scope>NUCLEOTIDE SEQUENCE [LARGE SCALE GENOMIC DNA]</scope>
</reference>
<name>A0A4Y2PAR5_ARAVE</name>
<dbReference type="InterPro" id="IPR043502">
    <property type="entry name" value="DNA/RNA_pol_sf"/>
</dbReference>
<sequence length="248" mass="28116">MSFLAKARKCDLEILATELGAQVERNMKVIDLKELITTHKNYEETFVKDMLDTIMTEKAEKKTKELELEKLRTQVKNDLATSNPTTQYKPKLDLLTLVPKFDASQNDISLYLVLFERKYESTFHLGGEATPYVEHYTNTGDNPPVSVPLCRKSPAKKKLLRKELDDLLEKGFIEECESPYAALVVLVPKPNGTVSLCVDYRKLNANTIPDACPLSRMDDVPDSNFSLQQTCTANLQAYSKFDTTRVQV</sequence>
<evidence type="ECO:0000313" key="2">
    <source>
        <dbReference type="Proteomes" id="UP000499080"/>
    </source>
</evidence>
<evidence type="ECO:0008006" key="3">
    <source>
        <dbReference type="Google" id="ProtNLM"/>
    </source>
</evidence>
<dbReference type="AlphaFoldDB" id="A0A4Y2PAR5"/>
<dbReference type="PANTHER" id="PTHR24559:SF444">
    <property type="entry name" value="REVERSE TRANSCRIPTASE DOMAIN-CONTAINING PROTEIN"/>
    <property type="match status" value="1"/>
</dbReference>
<dbReference type="PANTHER" id="PTHR24559">
    <property type="entry name" value="TRANSPOSON TY3-I GAG-POL POLYPROTEIN"/>
    <property type="match status" value="1"/>
</dbReference>
<dbReference type="SUPFAM" id="SSF56672">
    <property type="entry name" value="DNA/RNA polymerases"/>
    <property type="match status" value="1"/>
</dbReference>
<dbReference type="Proteomes" id="UP000499080">
    <property type="component" value="Unassembled WGS sequence"/>
</dbReference>
<evidence type="ECO:0000313" key="1">
    <source>
        <dbReference type="EMBL" id="GBN48311.1"/>
    </source>
</evidence>
<dbReference type="Gene3D" id="3.10.10.10">
    <property type="entry name" value="HIV Type 1 Reverse Transcriptase, subunit A, domain 1"/>
    <property type="match status" value="1"/>
</dbReference>
<keyword evidence="2" id="KW-1185">Reference proteome</keyword>
<protein>
    <recommendedName>
        <fullName evidence="3">Transposon Ty3-I Gag-Pol polyprotein</fullName>
    </recommendedName>
</protein>
<dbReference type="GO" id="GO:0071897">
    <property type="term" value="P:DNA biosynthetic process"/>
    <property type="evidence" value="ECO:0007669"/>
    <property type="project" value="UniProtKB-ARBA"/>
</dbReference>
<organism evidence="1 2">
    <name type="scientific">Araneus ventricosus</name>
    <name type="common">Orbweaver spider</name>
    <name type="synonym">Epeira ventricosa</name>
    <dbReference type="NCBI Taxonomy" id="182803"/>
    <lineage>
        <taxon>Eukaryota</taxon>
        <taxon>Metazoa</taxon>
        <taxon>Ecdysozoa</taxon>
        <taxon>Arthropoda</taxon>
        <taxon>Chelicerata</taxon>
        <taxon>Arachnida</taxon>
        <taxon>Araneae</taxon>
        <taxon>Araneomorphae</taxon>
        <taxon>Entelegynae</taxon>
        <taxon>Araneoidea</taxon>
        <taxon>Araneidae</taxon>
        <taxon>Araneus</taxon>
    </lineage>
</organism>
<dbReference type="EMBL" id="BGPR01010849">
    <property type="protein sequence ID" value="GBN48311.1"/>
    <property type="molecule type" value="Genomic_DNA"/>
</dbReference>
<dbReference type="InterPro" id="IPR053134">
    <property type="entry name" value="RNA-dir_DNA_polymerase"/>
</dbReference>
<accession>A0A4Y2PAR5</accession>